<dbReference type="InterPro" id="IPR029033">
    <property type="entry name" value="His_PPase_superfam"/>
</dbReference>
<proteinExistence type="predicted"/>
<evidence type="ECO:0000313" key="1">
    <source>
        <dbReference type="EMBL" id="WNQ11958.1"/>
    </source>
</evidence>
<dbReference type="EC" id="3.1.3.-" evidence="1"/>
<dbReference type="GO" id="GO:0016791">
    <property type="term" value="F:phosphatase activity"/>
    <property type="evidence" value="ECO:0007669"/>
    <property type="project" value="TreeGrafter"/>
</dbReference>
<dbReference type="AlphaFoldDB" id="A0AA96LF91"/>
<dbReference type="RefSeq" id="WP_315605734.1">
    <property type="nucleotide sequence ID" value="NZ_CP130318.1"/>
</dbReference>
<dbReference type="SUPFAM" id="SSF53254">
    <property type="entry name" value="Phosphoglycerate mutase-like"/>
    <property type="match status" value="1"/>
</dbReference>
<accession>A0AA96LF91</accession>
<name>A0AA96LF91_9BACL</name>
<dbReference type="GO" id="GO:0005737">
    <property type="term" value="C:cytoplasm"/>
    <property type="evidence" value="ECO:0007669"/>
    <property type="project" value="TreeGrafter"/>
</dbReference>
<protein>
    <submittedName>
        <fullName evidence="1">Histidine phosphatase family protein</fullName>
        <ecNumber evidence="1">3.1.3.-</ecNumber>
    </submittedName>
</protein>
<keyword evidence="1" id="KW-0378">Hydrolase</keyword>
<sequence length="181" mass="20493">MKRIYLVRHSQAAGQEPEAPLTETGAQHALELAEFLQDRQVGYIVSSPFVRAMETIKPLSDRIQVEVRTDGRLQERVLSAVPLADWMEKLEATYQDDLLKYEGGESAKEAAERGLQVIGELRQRPESSLVAVTHGALLSLILRHYDGRFGFENWRRLTNPDVYELTLEGTEGTVKRIWESG</sequence>
<dbReference type="PANTHER" id="PTHR48100">
    <property type="entry name" value="BROAD-SPECIFICITY PHOSPHATASE YOR283W-RELATED"/>
    <property type="match status" value="1"/>
</dbReference>
<dbReference type="SMART" id="SM00855">
    <property type="entry name" value="PGAM"/>
    <property type="match status" value="1"/>
</dbReference>
<dbReference type="PANTHER" id="PTHR48100:SF1">
    <property type="entry name" value="HISTIDINE PHOSPHATASE FAMILY PROTEIN-RELATED"/>
    <property type="match status" value="1"/>
</dbReference>
<dbReference type="InterPro" id="IPR050275">
    <property type="entry name" value="PGM_Phosphatase"/>
</dbReference>
<organism evidence="1 2">
    <name type="scientific">Paenibacillus aurantius</name>
    <dbReference type="NCBI Taxonomy" id="2918900"/>
    <lineage>
        <taxon>Bacteria</taxon>
        <taxon>Bacillati</taxon>
        <taxon>Bacillota</taxon>
        <taxon>Bacilli</taxon>
        <taxon>Bacillales</taxon>
        <taxon>Paenibacillaceae</taxon>
        <taxon>Paenibacillus</taxon>
    </lineage>
</organism>
<dbReference type="Gene3D" id="3.40.50.1240">
    <property type="entry name" value="Phosphoglycerate mutase-like"/>
    <property type="match status" value="1"/>
</dbReference>
<dbReference type="KEGG" id="paun:MJA45_02545"/>
<dbReference type="CDD" id="cd07067">
    <property type="entry name" value="HP_PGM_like"/>
    <property type="match status" value="1"/>
</dbReference>
<dbReference type="Proteomes" id="UP001305702">
    <property type="component" value="Chromosome"/>
</dbReference>
<dbReference type="InterPro" id="IPR013078">
    <property type="entry name" value="His_Pase_superF_clade-1"/>
</dbReference>
<dbReference type="EMBL" id="CP130318">
    <property type="protein sequence ID" value="WNQ11958.1"/>
    <property type="molecule type" value="Genomic_DNA"/>
</dbReference>
<evidence type="ECO:0000313" key="2">
    <source>
        <dbReference type="Proteomes" id="UP001305702"/>
    </source>
</evidence>
<reference evidence="1 2" key="1">
    <citation type="submission" date="2022-02" db="EMBL/GenBank/DDBJ databases">
        <title>Paenibacillus sp. MBLB1776 Whole Genome Shotgun Sequencing.</title>
        <authorList>
            <person name="Hwang C.Y."/>
            <person name="Cho E.-S."/>
            <person name="Seo M.-J."/>
        </authorList>
    </citation>
    <scope>NUCLEOTIDE SEQUENCE [LARGE SCALE GENOMIC DNA]</scope>
    <source>
        <strain evidence="1 2">MBLB1776</strain>
    </source>
</reference>
<dbReference type="Pfam" id="PF00300">
    <property type="entry name" value="His_Phos_1"/>
    <property type="match status" value="1"/>
</dbReference>
<gene>
    <name evidence="1" type="ORF">MJA45_02545</name>
</gene>
<keyword evidence="2" id="KW-1185">Reference proteome</keyword>